<dbReference type="GO" id="GO:0043164">
    <property type="term" value="P:Gram-negative-bacterium-type cell wall biogenesis"/>
    <property type="evidence" value="ECO:0007669"/>
    <property type="project" value="TreeGrafter"/>
</dbReference>
<dbReference type="CDD" id="cd06259">
    <property type="entry name" value="YdcF-like"/>
    <property type="match status" value="1"/>
</dbReference>
<proteinExistence type="predicted"/>
<sequence length="270" mass="30162">MAKTCAFTYSLSIKKERNAMDFFIVKKIIGGLLMPLPVVLIFLLLGIILFNRRPAVAKGMVVCGTIVLIIISFMPIADKLIVIYEQKYPVFNNRHGKIDNIVVLGCGHTSDRRLKPSQEIKVCALQRLTEGIRILQLQPQASIITTGYNPNDKVSNAEKLKLAAIELGLPKDKIQTLPQPRDTADEAKLLAPMLEGKTFVLVTNANHMTRAIEHFTAQGLTPIPAPTGYLVKDPEGTRVWLNIFPSAANISKTERAWHETLGRIWQWLRS</sequence>
<reference evidence="3 4" key="1">
    <citation type="submission" date="2019-04" db="EMBL/GenBank/DDBJ databases">
        <title>Thalassotalea guangxiensis sp. nov., isolated from sediment of the coastal wetland.</title>
        <authorList>
            <person name="Zheng S."/>
            <person name="Zhang D."/>
        </authorList>
    </citation>
    <scope>NUCLEOTIDE SEQUENCE [LARGE SCALE GENOMIC DNA]</scope>
    <source>
        <strain evidence="3 4">ZS-4</strain>
    </source>
</reference>
<keyword evidence="4" id="KW-1185">Reference proteome</keyword>
<dbReference type="PANTHER" id="PTHR30336">
    <property type="entry name" value="INNER MEMBRANE PROTEIN, PROBABLE PERMEASE"/>
    <property type="match status" value="1"/>
</dbReference>
<dbReference type="InterPro" id="IPR051599">
    <property type="entry name" value="Cell_Envelope_Assoc"/>
</dbReference>
<evidence type="ECO:0000313" key="3">
    <source>
        <dbReference type="EMBL" id="TKB43372.1"/>
    </source>
</evidence>
<dbReference type="GO" id="GO:0000270">
    <property type="term" value="P:peptidoglycan metabolic process"/>
    <property type="evidence" value="ECO:0007669"/>
    <property type="project" value="TreeGrafter"/>
</dbReference>
<organism evidence="3 4">
    <name type="scientific">Thalassotalea mangrovi</name>
    <dbReference type="NCBI Taxonomy" id="2572245"/>
    <lineage>
        <taxon>Bacteria</taxon>
        <taxon>Pseudomonadati</taxon>
        <taxon>Pseudomonadota</taxon>
        <taxon>Gammaproteobacteria</taxon>
        <taxon>Alteromonadales</taxon>
        <taxon>Colwelliaceae</taxon>
        <taxon>Thalassotalea</taxon>
    </lineage>
</organism>
<evidence type="ECO:0000256" key="1">
    <source>
        <dbReference type="SAM" id="Phobius"/>
    </source>
</evidence>
<dbReference type="PANTHER" id="PTHR30336:SF4">
    <property type="entry name" value="ENVELOPE BIOGENESIS FACTOR ELYC"/>
    <property type="match status" value="1"/>
</dbReference>
<accession>A0A4V6WMJ0</accession>
<name>A0A4V6WMJ0_9GAMM</name>
<protein>
    <submittedName>
        <fullName evidence="3">Envelope biogenesis factor ElyC</fullName>
    </submittedName>
</protein>
<evidence type="ECO:0000313" key="4">
    <source>
        <dbReference type="Proteomes" id="UP000307999"/>
    </source>
</evidence>
<keyword evidence="1" id="KW-0812">Transmembrane</keyword>
<feature type="transmembrane region" description="Helical" evidence="1">
    <location>
        <begin position="28"/>
        <end position="50"/>
    </location>
</feature>
<dbReference type="InterPro" id="IPR003848">
    <property type="entry name" value="DUF218"/>
</dbReference>
<dbReference type="OrthoDB" id="9809813at2"/>
<keyword evidence="1" id="KW-1133">Transmembrane helix</keyword>
<comment type="caution">
    <text evidence="3">The sequence shown here is derived from an EMBL/GenBank/DDBJ whole genome shotgun (WGS) entry which is preliminary data.</text>
</comment>
<feature type="transmembrane region" description="Helical" evidence="1">
    <location>
        <begin position="56"/>
        <end position="77"/>
    </location>
</feature>
<dbReference type="GO" id="GO:0005886">
    <property type="term" value="C:plasma membrane"/>
    <property type="evidence" value="ECO:0007669"/>
    <property type="project" value="TreeGrafter"/>
</dbReference>
<keyword evidence="1" id="KW-0472">Membrane</keyword>
<dbReference type="Pfam" id="PF02698">
    <property type="entry name" value="DUF218"/>
    <property type="match status" value="1"/>
</dbReference>
<dbReference type="NCBIfam" id="NF007794">
    <property type="entry name" value="PRK10494.1"/>
    <property type="match status" value="1"/>
</dbReference>
<dbReference type="EMBL" id="SWDB01000039">
    <property type="protein sequence ID" value="TKB43372.1"/>
    <property type="molecule type" value="Genomic_DNA"/>
</dbReference>
<feature type="domain" description="DUF218" evidence="2">
    <location>
        <begin position="99"/>
        <end position="262"/>
    </location>
</feature>
<dbReference type="Proteomes" id="UP000307999">
    <property type="component" value="Unassembled WGS sequence"/>
</dbReference>
<gene>
    <name evidence="3" type="primary">elyC</name>
    <name evidence="3" type="ORF">E8M12_15380</name>
</gene>
<evidence type="ECO:0000259" key="2">
    <source>
        <dbReference type="Pfam" id="PF02698"/>
    </source>
</evidence>
<dbReference type="AlphaFoldDB" id="A0A4V6WMJ0"/>